<dbReference type="PROSITE" id="PS00716">
    <property type="entry name" value="SIGMA70_2"/>
    <property type="match status" value="1"/>
</dbReference>
<dbReference type="GO" id="GO:0006352">
    <property type="term" value="P:DNA-templated transcription initiation"/>
    <property type="evidence" value="ECO:0007669"/>
    <property type="project" value="InterPro"/>
</dbReference>
<dbReference type="InterPro" id="IPR050239">
    <property type="entry name" value="Sigma-70_RNA_pol_init_factors"/>
</dbReference>
<dbReference type="NCBIfam" id="TIGR02997">
    <property type="entry name" value="Sig70-cyanoRpoD"/>
    <property type="match status" value="1"/>
</dbReference>
<feature type="domain" description="RNA polymerase sigma-70" evidence="7">
    <location>
        <begin position="138"/>
        <end position="151"/>
    </location>
</feature>
<evidence type="ECO:0000256" key="5">
    <source>
        <dbReference type="RuleBase" id="RU362124"/>
    </source>
</evidence>
<dbReference type="Proteomes" id="UP000002274">
    <property type="component" value="Chromosome"/>
</dbReference>
<comment type="function">
    <text evidence="5">Sigma factors are initiation factors that promote the attachment of RNA polymerase to specific initiation sites and are then released.</text>
</comment>
<keyword evidence="4 5" id="KW-0804">Transcription</keyword>
<dbReference type="Pfam" id="PF00140">
    <property type="entry name" value="Sigma70_r1_2"/>
    <property type="match status" value="1"/>
</dbReference>
<dbReference type="CDD" id="cd06171">
    <property type="entry name" value="Sigma70_r4"/>
    <property type="match status" value="1"/>
</dbReference>
<dbReference type="HOGENOM" id="CLU_014793_3_4_3"/>
<protein>
    <recommendedName>
        <fullName evidence="5">RNA polymerase sigma factor</fullName>
    </recommendedName>
</protein>
<reference evidence="9 10" key="1">
    <citation type="journal article" date="2007" name="PLoS Genet.">
        <title>Patterns and implications of gene gain and loss in the evolution of Prochlorococcus.</title>
        <authorList>
            <person name="Kettler G.C."/>
            <person name="Martiny A.C."/>
            <person name="Huang K."/>
            <person name="Zucker J."/>
            <person name="Coleman M.L."/>
            <person name="Rodrigue S."/>
            <person name="Chen F."/>
            <person name="Lapidus A."/>
            <person name="Ferriera S."/>
            <person name="Johnson J."/>
            <person name="Steglich C."/>
            <person name="Church G.M."/>
            <person name="Richardson P."/>
            <person name="Chisholm S.W."/>
        </authorList>
    </citation>
    <scope>NUCLEOTIDE SEQUENCE [LARGE SCALE GENOMIC DNA]</scope>
    <source>
        <strain evidence="9 10">MIT 9303</strain>
    </source>
</reference>
<evidence type="ECO:0000256" key="6">
    <source>
        <dbReference type="SAM" id="MobiDB-lite"/>
    </source>
</evidence>
<dbReference type="Pfam" id="PF04542">
    <property type="entry name" value="Sigma70_r2"/>
    <property type="match status" value="1"/>
</dbReference>
<dbReference type="EMBL" id="CP000554">
    <property type="protein sequence ID" value="ABM79725.1"/>
    <property type="molecule type" value="Genomic_DNA"/>
</dbReference>
<evidence type="ECO:0000259" key="7">
    <source>
        <dbReference type="PROSITE" id="PS00715"/>
    </source>
</evidence>
<dbReference type="InterPro" id="IPR007630">
    <property type="entry name" value="RNA_pol_sigma70_r4"/>
</dbReference>
<dbReference type="GO" id="GO:0003677">
    <property type="term" value="F:DNA binding"/>
    <property type="evidence" value="ECO:0007669"/>
    <property type="project" value="UniProtKB-KW"/>
</dbReference>
<dbReference type="InterPro" id="IPR014284">
    <property type="entry name" value="RNA_pol_sigma-70_dom"/>
</dbReference>
<dbReference type="NCBIfam" id="TIGR02937">
    <property type="entry name" value="sigma70-ECF"/>
    <property type="match status" value="1"/>
</dbReference>
<keyword evidence="3 5" id="KW-0238">DNA-binding</keyword>
<gene>
    <name evidence="9" type="ordered locus">P9303_29951</name>
</gene>
<evidence type="ECO:0000256" key="1">
    <source>
        <dbReference type="ARBA" id="ARBA00023015"/>
    </source>
</evidence>
<dbReference type="Pfam" id="PF04545">
    <property type="entry name" value="Sigma70_r4"/>
    <property type="match status" value="1"/>
</dbReference>
<dbReference type="BioCyc" id="PMAR59922:G1G80-2629-MONOMER"/>
<dbReference type="InterPro" id="IPR009042">
    <property type="entry name" value="RNA_pol_sigma70_r1_2"/>
</dbReference>
<evidence type="ECO:0000313" key="9">
    <source>
        <dbReference type="EMBL" id="ABM79725.1"/>
    </source>
</evidence>
<keyword evidence="1 5" id="KW-0805">Transcription regulation</keyword>
<dbReference type="Gene3D" id="1.10.601.10">
    <property type="entry name" value="RNA Polymerase Primary Sigma Factor"/>
    <property type="match status" value="1"/>
</dbReference>
<dbReference type="Pfam" id="PF04539">
    <property type="entry name" value="Sigma70_r3"/>
    <property type="match status" value="1"/>
</dbReference>
<dbReference type="STRING" id="59922.P9303_29951"/>
<feature type="compositionally biased region" description="Polar residues" evidence="6">
    <location>
        <begin position="38"/>
        <end position="48"/>
    </location>
</feature>
<evidence type="ECO:0000259" key="8">
    <source>
        <dbReference type="PROSITE" id="PS00716"/>
    </source>
</evidence>
<evidence type="ECO:0000313" key="10">
    <source>
        <dbReference type="Proteomes" id="UP000002274"/>
    </source>
</evidence>
<dbReference type="SUPFAM" id="SSF88659">
    <property type="entry name" value="Sigma3 and sigma4 domains of RNA polymerase sigma factors"/>
    <property type="match status" value="2"/>
</dbReference>
<sequence length="344" mass="38635">MGIPLESAKGASLTPSSEVVLPSTSKQPSEKANRAGRNGQTSRNQNRQGGRLGTDAIGFYLSSIGRVPLLTAAEEIELAHHVQAMKELLELPEQDHTPRQRHKIRMGKRARDRMMSANLRLVVSVAKKYQNQGLELLDLVQEGAIGLERAVDKFDPAMGYKFSTYAYWWIRQGMTRAIDNSARTIRLPIHISEKLSKMRRISRELSHRFGRQPNRLELAHAMGIQPQDLEDLIAQSAPCASLDAHARGEEDRSTLGELIPDPNGAEPMEGLDRSIQKEHLGGWLSQLNEREQKILRLRFGLDGEEPLTLAEIGRQISVSRERVRQLEAKAILKLRMMTNHQQAA</sequence>
<dbReference type="InterPro" id="IPR007627">
    <property type="entry name" value="RNA_pol_sigma70_r2"/>
</dbReference>
<accession>A2CE15</accession>
<dbReference type="Gene3D" id="1.10.10.10">
    <property type="entry name" value="Winged helix-like DNA-binding domain superfamily/Winged helix DNA-binding domain"/>
    <property type="match status" value="2"/>
</dbReference>
<dbReference type="InterPro" id="IPR013325">
    <property type="entry name" value="RNA_pol_sigma_r2"/>
</dbReference>
<dbReference type="AlphaFoldDB" id="A2CE15"/>
<dbReference type="PROSITE" id="PS00715">
    <property type="entry name" value="SIGMA70_1"/>
    <property type="match status" value="1"/>
</dbReference>
<dbReference type="InterPro" id="IPR000943">
    <property type="entry name" value="RNA_pol_sigma70"/>
</dbReference>
<evidence type="ECO:0000256" key="4">
    <source>
        <dbReference type="ARBA" id="ARBA00023163"/>
    </source>
</evidence>
<keyword evidence="2 5" id="KW-0731">Sigma factor</keyword>
<feature type="compositionally biased region" description="Polar residues" evidence="6">
    <location>
        <begin position="13"/>
        <end position="27"/>
    </location>
</feature>
<dbReference type="KEGG" id="pmf:P9303_29951"/>
<comment type="similarity">
    <text evidence="5">Belongs to the sigma-70 factor family.</text>
</comment>
<proteinExistence type="inferred from homology"/>
<dbReference type="PANTHER" id="PTHR30603">
    <property type="entry name" value="RNA POLYMERASE SIGMA FACTOR RPO"/>
    <property type="match status" value="1"/>
</dbReference>
<evidence type="ECO:0000256" key="3">
    <source>
        <dbReference type="ARBA" id="ARBA00023125"/>
    </source>
</evidence>
<feature type="region of interest" description="Disordered" evidence="6">
    <location>
        <begin position="1"/>
        <end position="52"/>
    </location>
</feature>
<feature type="domain" description="RNA polymerase sigma-70" evidence="8">
    <location>
        <begin position="308"/>
        <end position="334"/>
    </location>
</feature>
<dbReference type="RefSeq" id="WP_011827563.1">
    <property type="nucleotide sequence ID" value="NC_008820.1"/>
</dbReference>
<dbReference type="InterPro" id="IPR036388">
    <property type="entry name" value="WH-like_DNA-bd_sf"/>
</dbReference>
<dbReference type="PRINTS" id="PR00046">
    <property type="entry name" value="SIGMA70FCT"/>
</dbReference>
<dbReference type="InterPro" id="IPR017848">
    <property type="entry name" value="RNA_pol_sigma_RpoD/SigA_cyanob"/>
</dbReference>
<organism evidence="9 10">
    <name type="scientific">Prochlorococcus marinus (strain MIT 9303)</name>
    <dbReference type="NCBI Taxonomy" id="59922"/>
    <lineage>
        <taxon>Bacteria</taxon>
        <taxon>Bacillati</taxon>
        <taxon>Cyanobacteriota</taxon>
        <taxon>Cyanophyceae</taxon>
        <taxon>Synechococcales</taxon>
        <taxon>Prochlorococcaceae</taxon>
        <taxon>Prochlorococcus</taxon>
    </lineage>
</organism>
<dbReference type="GO" id="GO:0016987">
    <property type="term" value="F:sigma factor activity"/>
    <property type="evidence" value="ECO:0007669"/>
    <property type="project" value="UniProtKB-KW"/>
</dbReference>
<dbReference type="InterPro" id="IPR013324">
    <property type="entry name" value="RNA_pol_sigma_r3/r4-like"/>
</dbReference>
<dbReference type="PANTHER" id="PTHR30603:SF47">
    <property type="entry name" value="RNA POLYMERASE SIGMA FACTOR SIGD, CHLOROPLASTIC"/>
    <property type="match status" value="1"/>
</dbReference>
<name>A2CE15_PROM3</name>
<dbReference type="InterPro" id="IPR007624">
    <property type="entry name" value="RNA_pol_sigma70_r3"/>
</dbReference>
<dbReference type="SUPFAM" id="SSF88946">
    <property type="entry name" value="Sigma2 domain of RNA polymerase sigma factors"/>
    <property type="match status" value="1"/>
</dbReference>
<evidence type="ECO:0000256" key="2">
    <source>
        <dbReference type="ARBA" id="ARBA00023082"/>
    </source>
</evidence>